<protein>
    <recommendedName>
        <fullName evidence="3">Phage protein</fullName>
    </recommendedName>
</protein>
<name>A0A1S2NAT0_9BURK</name>
<dbReference type="AlphaFoldDB" id="A0A1S2NAT0"/>
<evidence type="ECO:0000313" key="1">
    <source>
        <dbReference type="EMBL" id="OIJ42196.1"/>
    </source>
</evidence>
<dbReference type="RefSeq" id="WP_071363502.1">
    <property type="nucleotide sequence ID" value="NZ_JRYB01000001.1"/>
</dbReference>
<gene>
    <name evidence="1" type="ORF">LO55_5014</name>
</gene>
<evidence type="ECO:0008006" key="3">
    <source>
        <dbReference type="Google" id="ProtNLM"/>
    </source>
</evidence>
<dbReference type="Pfam" id="PF08809">
    <property type="entry name" value="DUF1799"/>
    <property type="match status" value="1"/>
</dbReference>
<dbReference type="InterPro" id="IPR014915">
    <property type="entry name" value="Phage_TLS_TfmB"/>
</dbReference>
<accession>A0A1S2NAT0</accession>
<organism evidence="1 2">
    <name type="scientific">Massilia timonae</name>
    <dbReference type="NCBI Taxonomy" id="47229"/>
    <lineage>
        <taxon>Bacteria</taxon>
        <taxon>Pseudomonadati</taxon>
        <taxon>Pseudomonadota</taxon>
        <taxon>Betaproteobacteria</taxon>
        <taxon>Burkholderiales</taxon>
        <taxon>Oxalobacteraceae</taxon>
        <taxon>Telluria group</taxon>
        <taxon>Massilia</taxon>
    </lineage>
</organism>
<dbReference type="Proteomes" id="UP000180246">
    <property type="component" value="Unassembled WGS sequence"/>
</dbReference>
<proteinExistence type="predicted"/>
<sequence>MAGLTLGDLAAEPVEIWPENYRAYCLFHSLRRQWRIAPMGGPLGLDFAIAFHRMDRMGLTPEEYNQLDEDLQVMEDAALEAMRRKD</sequence>
<comment type="caution">
    <text evidence="1">The sequence shown here is derived from an EMBL/GenBank/DDBJ whole genome shotgun (WGS) entry which is preliminary data.</text>
</comment>
<dbReference type="EMBL" id="JRYB01000001">
    <property type="protein sequence ID" value="OIJ42196.1"/>
    <property type="molecule type" value="Genomic_DNA"/>
</dbReference>
<reference evidence="1 2" key="1">
    <citation type="submission" date="2014-10" db="EMBL/GenBank/DDBJ databases">
        <authorList>
            <person name="Seo M.-J."/>
            <person name="Seok Y.J."/>
            <person name="Cha I.-T."/>
        </authorList>
    </citation>
    <scope>NUCLEOTIDE SEQUENCE [LARGE SCALE GENOMIC DNA]</scope>
    <source>
        <strain evidence="1 2">NEU</strain>
    </source>
</reference>
<evidence type="ECO:0000313" key="2">
    <source>
        <dbReference type="Proteomes" id="UP000180246"/>
    </source>
</evidence>